<dbReference type="InterPro" id="IPR023561">
    <property type="entry name" value="Carbonic_anhydrase_a-class"/>
</dbReference>
<dbReference type="SUPFAM" id="SSF51069">
    <property type="entry name" value="Carbonic anhydrase"/>
    <property type="match status" value="1"/>
</dbReference>
<evidence type="ECO:0000259" key="8">
    <source>
        <dbReference type="PROSITE" id="PS51144"/>
    </source>
</evidence>
<dbReference type="InterPro" id="IPR001148">
    <property type="entry name" value="CA_dom"/>
</dbReference>
<evidence type="ECO:0000256" key="6">
    <source>
        <dbReference type="ARBA" id="ARBA00048348"/>
    </source>
</evidence>
<keyword evidence="3" id="KW-0479">Metal-binding</keyword>
<dbReference type="PANTHER" id="PTHR18952">
    <property type="entry name" value="CARBONIC ANHYDRASE"/>
    <property type="match status" value="1"/>
</dbReference>
<sequence>MPEYYKFMESHKMIEKLLFKIIAEHKSVYSKECIRDIIDEYFEERDKRRDKDDPSAEYFTVLLLCFAFLQSLLLAASVDVFNASTDYFVTFQMVKRDNWAFKPIVEVLSDVLYKDETTRLKSSLKLNELLPKIPASYYGYTGSLTVPMCTEGVAWFVLQNKQTIGWKQLNSFLKVYSVKKGDKSSECLLAPNNRILQNLNGRIIYASP</sequence>
<protein>
    <recommendedName>
        <fullName evidence="2">carbonic anhydrase</fullName>
        <ecNumber evidence="2">4.2.1.1</ecNumber>
    </recommendedName>
</protein>
<accession>A0A4Y2WS91</accession>
<proteinExistence type="inferred from homology"/>
<dbReference type="AlphaFoldDB" id="A0A4Y2WS91"/>
<evidence type="ECO:0000256" key="7">
    <source>
        <dbReference type="SAM" id="Phobius"/>
    </source>
</evidence>
<feature type="transmembrane region" description="Helical" evidence="7">
    <location>
        <begin position="137"/>
        <end position="158"/>
    </location>
</feature>
<dbReference type="GO" id="GO:0004089">
    <property type="term" value="F:carbonate dehydratase activity"/>
    <property type="evidence" value="ECO:0007669"/>
    <property type="project" value="UniProtKB-EC"/>
</dbReference>
<comment type="similarity">
    <text evidence="1">Belongs to the alpha-carbonic anhydrase family.</text>
</comment>
<dbReference type="PROSITE" id="PS51144">
    <property type="entry name" value="ALPHA_CA_2"/>
    <property type="match status" value="1"/>
</dbReference>
<keyword evidence="4" id="KW-0862">Zinc</keyword>
<dbReference type="PANTHER" id="PTHR18952:SF265">
    <property type="entry name" value="CARBONIC ANHYDRASE"/>
    <property type="match status" value="1"/>
</dbReference>
<dbReference type="Pfam" id="PF00194">
    <property type="entry name" value="Carb_anhydrase"/>
    <property type="match status" value="1"/>
</dbReference>
<evidence type="ECO:0000256" key="1">
    <source>
        <dbReference type="ARBA" id="ARBA00010718"/>
    </source>
</evidence>
<dbReference type="Proteomes" id="UP000499080">
    <property type="component" value="Unassembled WGS sequence"/>
</dbReference>
<dbReference type="Gene3D" id="3.10.200.10">
    <property type="entry name" value="Alpha carbonic anhydrase"/>
    <property type="match status" value="1"/>
</dbReference>
<dbReference type="EC" id="4.2.1.1" evidence="2"/>
<evidence type="ECO:0000256" key="5">
    <source>
        <dbReference type="ARBA" id="ARBA00023239"/>
    </source>
</evidence>
<comment type="catalytic activity">
    <reaction evidence="6">
        <text>hydrogencarbonate + H(+) = CO2 + H2O</text>
        <dbReference type="Rhea" id="RHEA:10748"/>
        <dbReference type="ChEBI" id="CHEBI:15377"/>
        <dbReference type="ChEBI" id="CHEBI:15378"/>
        <dbReference type="ChEBI" id="CHEBI:16526"/>
        <dbReference type="ChEBI" id="CHEBI:17544"/>
        <dbReference type="EC" id="4.2.1.1"/>
    </reaction>
</comment>
<name>A0A4Y2WS91_ARAVE</name>
<reference evidence="9 10" key="1">
    <citation type="journal article" date="2019" name="Sci. Rep.">
        <title>Orb-weaving spider Araneus ventricosus genome elucidates the spidroin gene catalogue.</title>
        <authorList>
            <person name="Kono N."/>
            <person name="Nakamura H."/>
            <person name="Ohtoshi R."/>
            <person name="Moran D.A.P."/>
            <person name="Shinohara A."/>
            <person name="Yoshida Y."/>
            <person name="Fujiwara M."/>
            <person name="Mori M."/>
            <person name="Tomita M."/>
            <person name="Arakawa K."/>
        </authorList>
    </citation>
    <scope>NUCLEOTIDE SEQUENCE [LARGE SCALE GENOMIC DNA]</scope>
</reference>
<organism evidence="9 10">
    <name type="scientific">Araneus ventricosus</name>
    <name type="common">Orbweaver spider</name>
    <name type="synonym">Epeira ventricosa</name>
    <dbReference type="NCBI Taxonomy" id="182803"/>
    <lineage>
        <taxon>Eukaryota</taxon>
        <taxon>Metazoa</taxon>
        <taxon>Ecdysozoa</taxon>
        <taxon>Arthropoda</taxon>
        <taxon>Chelicerata</taxon>
        <taxon>Arachnida</taxon>
        <taxon>Araneae</taxon>
        <taxon>Araneomorphae</taxon>
        <taxon>Entelegynae</taxon>
        <taxon>Araneoidea</taxon>
        <taxon>Araneidae</taxon>
        <taxon>Araneus</taxon>
    </lineage>
</organism>
<evidence type="ECO:0000256" key="3">
    <source>
        <dbReference type="ARBA" id="ARBA00022723"/>
    </source>
</evidence>
<evidence type="ECO:0000256" key="4">
    <source>
        <dbReference type="ARBA" id="ARBA00022833"/>
    </source>
</evidence>
<evidence type="ECO:0000256" key="2">
    <source>
        <dbReference type="ARBA" id="ARBA00012925"/>
    </source>
</evidence>
<dbReference type="EMBL" id="BGPR01065246">
    <property type="protein sequence ID" value="GBO40079.1"/>
    <property type="molecule type" value="Genomic_DNA"/>
</dbReference>
<evidence type="ECO:0000313" key="10">
    <source>
        <dbReference type="Proteomes" id="UP000499080"/>
    </source>
</evidence>
<keyword evidence="7" id="KW-0472">Membrane</keyword>
<dbReference type="OrthoDB" id="6414576at2759"/>
<feature type="domain" description="Alpha-carbonic anhydrase" evidence="8">
    <location>
        <begin position="1"/>
        <end position="208"/>
    </location>
</feature>
<keyword evidence="7" id="KW-1133">Transmembrane helix</keyword>
<keyword evidence="10" id="KW-1185">Reference proteome</keyword>
<gene>
    <name evidence="9" type="ORF">AVEN_90929_1</name>
</gene>
<comment type="caution">
    <text evidence="9">The sequence shown here is derived from an EMBL/GenBank/DDBJ whole genome shotgun (WGS) entry which is preliminary data.</text>
</comment>
<feature type="transmembrane region" description="Helical" evidence="7">
    <location>
        <begin position="58"/>
        <end position="78"/>
    </location>
</feature>
<keyword evidence="5" id="KW-0456">Lyase</keyword>
<keyword evidence="7" id="KW-0812">Transmembrane</keyword>
<dbReference type="GO" id="GO:0008270">
    <property type="term" value="F:zinc ion binding"/>
    <property type="evidence" value="ECO:0007669"/>
    <property type="project" value="InterPro"/>
</dbReference>
<dbReference type="InterPro" id="IPR036398">
    <property type="entry name" value="CA_dom_sf"/>
</dbReference>
<dbReference type="SMART" id="SM01057">
    <property type="entry name" value="Carb_anhydrase"/>
    <property type="match status" value="1"/>
</dbReference>
<evidence type="ECO:0000313" key="9">
    <source>
        <dbReference type="EMBL" id="GBO40079.1"/>
    </source>
</evidence>